<reference evidence="3 4" key="1">
    <citation type="journal article" date="2016" name="Sci. Rep.">
        <title>Metabolic traits of an uncultured archaeal lineage -MSBL1- from brine pools of the Red Sea.</title>
        <authorList>
            <person name="Mwirichia R."/>
            <person name="Alam I."/>
            <person name="Rashid M."/>
            <person name="Vinu M."/>
            <person name="Ba-Alawi W."/>
            <person name="Anthony Kamau A."/>
            <person name="Kamanda Ngugi D."/>
            <person name="Goker M."/>
            <person name="Klenk H.P."/>
            <person name="Bajic V."/>
            <person name="Stingl U."/>
        </authorList>
    </citation>
    <scope>NUCLEOTIDE SEQUENCE [LARGE SCALE GENOMIC DNA]</scope>
    <source>
        <strain evidence="3">SCGC-AAA259A05</strain>
    </source>
</reference>
<proteinExistence type="inferred from homology"/>
<dbReference type="Gene3D" id="3.30.70.930">
    <property type="match status" value="1"/>
</dbReference>
<dbReference type="PANTHER" id="PTHR33777">
    <property type="entry name" value="UPF0045 PROTEIN ECM15"/>
    <property type="match status" value="1"/>
</dbReference>
<feature type="domain" description="Thiamine-binding protein" evidence="2">
    <location>
        <begin position="4"/>
        <end position="95"/>
    </location>
</feature>
<evidence type="ECO:0000259" key="2">
    <source>
        <dbReference type="Pfam" id="PF01910"/>
    </source>
</evidence>
<dbReference type="InterPro" id="IPR029756">
    <property type="entry name" value="MTH1187/YkoF-like"/>
</dbReference>
<dbReference type="InterPro" id="IPR051614">
    <property type="entry name" value="UPF0045_domain"/>
</dbReference>
<sequence>MVVVEVTIIPIGTGGPSLSKYISKALEKLEDADVKYELTSSGTIIEGDLDEVLEVAKRMHENVFDQEISRVVTYLQIDDRRDKSMTIQGKKESVEKRMKDRS</sequence>
<dbReference type="GO" id="GO:0005829">
    <property type="term" value="C:cytosol"/>
    <property type="evidence" value="ECO:0007669"/>
    <property type="project" value="TreeGrafter"/>
</dbReference>
<protein>
    <recommendedName>
        <fullName evidence="2">Thiamine-binding protein domain-containing protein</fullName>
    </recommendedName>
</protein>
<name>A0A133UBL8_9EURY</name>
<keyword evidence="4" id="KW-1185">Reference proteome</keyword>
<dbReference type="Proteomes" id="UP000070163">
    <property type="component" value="Unassembled WGS sequence"/>
</dbReference>
<comment type="caution">
    <text evidence="3">The sequence shown here is derived from an EMBL/GenBank/DDBJ whole genome shotgun (WGS) entry which is preliminary data.</text>
</comment>
<dbReference type="PANTHER" id="PTHR33777:SF1">
    <property type="entry name" value="UPF0045 PROTEIN ECM15"/>
    <property type="match status" value="1"/>
</dbReference>
<accession>A0A133UBL8</accession>
<comment type="similarity">
    <text evidence="1">Belongs to the UPF0045 family.</text>
</comment>
<dbReference type="EMBL" id="LHXJ01000005">
    <property type="protein sequence ID" value="KXA91583.1"/>
    <property type="molecule type" value="Genomic_DNA"/>
</dbReference>
<dbReference type="AlphaFoldDB" id="A0A133UBL8"/>
<gene>
    <name evidence="3" type="ORF">AKJ57_00790</name>
</gene>
<dbReference type="NCBIfam" id="TIGR00106">
    <property type="entry name" value="MTH1187 family thiamine-binding protein"/>
    <property type="match status" value="1"/>
</dbReference>
<evidence type="ECO:0000313" key="4">
    <source>
        <dbReference type="Proteomes" id="UP000070163"/>
    </source>
</evidence>
<evidence type="ECO:0000256" key="1">
    <source>
        <dbReference type="ARBA" id="ARBA00010272"/>
    </source>
</evidence>
<dbReference type="InterPro" id="IPR002767">
    <property type="entry name" value="Thiamine_BP"/>
</dbReference>
<evidence type="ECO:0000313" key="3">
    <source>
        <dbReference type="EMBL" id="KXA91583.1"/>
    </source>
</evidence>
<dbReference type="Pfam" id="PF01910">
    <property type="entry name" value="Thiamine_BP"/>
    <property type="match status" value="1"/>
</dbReference>
<organism evidence="3 4">
    <name type="scientific">candidate division MSBL1 archaeon SCGC-AAA259A05</name>
    <dbReference type="NCBI Taxonomy" id="1698259"/>
    <lineage>
        <taxon>Archaea</taxon>
        <taxon>Methanobacteriati</taxon>
        <taxon>Methanobacteriota</taxon>
        <taxon>candidate division MSBL1</taxon>
    </lineage>
</organism>
<dbReference type="SUPFAM" id="SSF89957">
    <property type="entry name" value="MTH1187/YkoF-like"/>
    <property type="match status" value="1"/>
</dbReference>